<dbReference type="Gene3D" id="2.40.50.100">
    <property type="match status" value="1"/>
</dbReference>
<dbReference type="InterPro" id="IPR050465">
    <property type="entry name" value="UPF0194_transport"/>
</dbReference>
<sequence length="433" mass="47353">MVNRHNALQKHDHTSQPAPKPASGGGAPSHPWRQWYSSAQGPDSLPLEVAQPKKPQWGRYIYLAIIGCIVGLVLREIYTGLFWFNAQGAISGRQYNVSPSQTVTIDEVLISPSEEVKAGQPLVKLNSPELVQALARNEAEIARMQADMVESTSRISSNREELRARITSLRAQQESLESKSRTEIERINAMRRLVAAGAVSRGSLQELEMQHSETWSDYQRVKAELEAAYRQSSALAESQSDPAQQAMPENRLASLTKLRESIQNQLNSLELRAPSDGVVANVRVSRGDVLKAGEPAVIMLEQDDSRAFLFFPPSAQGKLKVGQVVPAHTSAGVDYPLRIEKIYPRMESRSAQSYSELNAPDNASLVAEAVPADGGEFPDALNSGTPIYGRVPRWSLAEDIEKAVAAVGEFFNGESTRKSPEGDEQASAITAVQ</sequence>
<dbReference type="Gene3D" id="1.10.287.470">
    <property type="entry name" value="Helix hairpin bin"/>
    <property type="match status" value="1"/>
</dbReference>
<keyword evidence="6" id="KW-1185">Reference proteome</keyword>
<protein>
    <submittedName>
        <fullName evidence="5">Multidrug resistance efflux pump</fullName>
    </submittedName>
</protein>
<evidence type="ECO:0000313" key="5">
    <source>
        <dbReference type="EMBL" id="MBB3047556.1"/>
    </source>
</evidence>
<gene>
    <name evidence="5" type="ORF">FHR99_001822</name>
</gene>
<dbReference type="PANTHER" id="PTHR32347:SF23">
    <property type="entry name" value="BLL5650 PROTEIN"/>
    <property type="match status" value="1"/>
</dbReference>
<reference evidence="5 6" key="1">
    <citation type="submission" date="2020-08" db="EMBL/GenBank/DDBJ databases">
        <title>Genomic Encyclopedia of Type Strains, Phase III (KMG-III): the genomes of soil and plant-associated and newly described type strains.</title>
        <authorList>
            <person name="Whitman W."/>
        </authorList>
    </citation>
    <scope>NUCLEOTIDE SEQUENCE [LARGE SCALE GENOMIC DNA]</scope>
    <source>
        <strain evidence="5 6">CECT 8654</strain>
    </source>
</reference>
<dbReference type="RefSeq" id="WP_183410330.1">
    <property type="nucleotide sequence ID" value="NZ_JACHWY010000002.1"/>
</dbReference>
<dbReference type="GO" id="GO:0030313">
    <property type="term" value="C:cell envelope"/>
    <property type="evidence" value="ECO:0007669"/>
    <property type="project" value="UniProtKB-SubCell"/>
</dbReference>
<comment type="subcellular location">
    <subcellularLocation>
        <location evidence="1">Cell envelope</location>
    </subcellularLocation>
</comment>
<name>A0A7W4W4Y3_9GAMM</name>
<evidence type="ECO:0000256" key="1">
    <source>
        <dbReference type="ARBA" id="ARBA00004196"/>
    </source>
</evidence>
<accession>A0A7W4W4Y3</accession>
<evidence type="ECO:0000256" key="3">
    <source>
        <dbReference type="SAM" id="MobiDB-lite"/>
    </source>
</evidence>
<feature type="region of interest" description="Disordered" evidence="3">
    <location>
        <begin position="413"/>
        <end position="433"/>
    </location>
</feature>
<dbReference type="EMBL" id="JACHWY010000002">
    <property type="protein sequence ID" value="MBB3047556.1"/>
    <property type="molecule type" value="Genomic_DNA"/>
</dbReference>
<evidence type="ECO:0000256" key="2">
    <source>
        <dbReference type="ARBA" id="ARBA00023054"/>
    </source>
</evidence>
<keyword evidence="2" id="KW-0175">Coiled coil</keyword>
<organism evidence="5 6">
    <name type="scientific">Litorivivens lipolytica</name>
    <dbReference type="NCBI Taxonomy" id="1524264"/>
    <lineage>
        <taxon>Bacteria</taxon>
        <taxon>Pseudomonadati</taxon>
        <taxon>Pseudomonadota</taxon>
        <taxon>Gammaproteobacteria</taxon>
        <taxon>Litorivivens</taxon>
    </lineage>
</organism>
<feature type="transmembrane region" description="Helical" evidence="4">
    <location>
        <begin position="60"/>
        <end position="84"/>
    </location>
</feature>
<dbReference type="Proteomes" id="UP000537130">
    <property type="component" value="Unassembled WGS sequence"/>
</dbReference>
<keyword evidence="4" id="KW-0812">Transmembrane</keyword>
<proteinExistence type="predicted"/>
<dbReference type="PANTHER" id="PTHR32347">
    <property type="entry name" value="EFFLUX SYSTEM COMPONENT YKNX-RELATED"/>
    <property type="match status" value="1"/>
</dbReference>
<evidence type="ECO:0000313" key="6">
    <source>
        <dbReference type="Proteomes" id="UP000537130"/>
    </source>
</evidence>
<evidence type="ECO:0000256" key="4">
    <source>
        <dbReference type="SAM" id="Phobius"/>
    </source>
</evidence>
<dbReference type="Gene3D" id="2.40.30.170">
    <property type="match status" value="1"/>
</dbReference>
<keyword evidence="4" id="KW-0472">Membrane</keyword>
<comment type="caution">
    <text evidence="5">The sequence shown here is derived from an EMBL/GenBank/DDBJ whole genome shotgun (WGS) entry which is preliminary data.</text>
</comment>
<feature type="region of interest" description="Disordered" evidence="3">
    <location>
        <begin position="1"/>
        <end position="35"/>
    </location>
</feature>
<dbReference type="AlphaFoldDB" id="A0A7W4W4Y3"/>
<keyword evidence="4" id="KW-1133">Transmembrane helix</keyword>